<evidence type="ECO:0000256" key="2">
    <source>
        <dbReference type="SAM" id="SignalP"/>
    </source>
</evidence>
<gene>
    <name evidence="3" type="ORF">C8N31_106168</name>
</gene>
<organism evidence="3 4">
    <name type="scientific">Sulfitobacter mediterraneus</name>
    <dbReference type="NCBI Taxonomy" id="83219"/>
    <lineage>
        <taxon>Bacteria</taxon>
        <taxon>Pseudomonadati</taxon>
        <taxon>Pseudomonadota</taxon>
        <taxon>Alphaproteobacteria</taxon>
        <taxon>Rhodobacterales</taxon>
        <taxon>Roseobacteraceae</taxon>
        <taxon>Sulfitobacter</taxon>
    </lineage>
</organism>
<name>A0A2T6CDY3_9RHOB</name>
<feature type="compositionally biased region" description="Polar residues" evidence="1">
    <location>
        <begin position="212"/>
        <end position="228"/>
    </location>
</feature>
<sequence>MKSVTRVTHVSRRWALSGLSASMAVAGFGKVTYAEGAGESNEPPSSSHNIDKTPPKKKSKKISVIYTQKNLKNVKDKDLKTAIRGNSQGHSIVIEGFSKRMSSVIFELILVHRRNALKVIGYMGTLTAQKDRRDTLKFWRELWAEELDYLIGIRDNSKKIDPNNPELAQAKRMVELATIWLKSPMEGVLKKPQKKKPAKKKSLKNAPKKTDSNAVTDFFTNLTGTEAPQNEEVAGSR</sequence>
<protein>
    <submittedName>
        <fullName evidence="3">Uncharacterized protein</fullName>
    </submittedName>
</protein>
<feature type="region of interest" description="Disordered" evidence="1">
    <location>
        <begin position="36"/>
        <end position="61"/>
    </location>
</feature>
<reference evidence="3 4" key="1">
    <citation type="submission" date="2018-04" db="EMBL/GenBank/DDBJ databases">
        <title>Genomic Encyclopedia of Archaeal and Bacterial Type Strains, Phase II (KMG-II): from individual species to whole genera.</title>
        <authorList>
            <person name="Goeker M."/>
        </authorList>
    </citation>
    <scope>NUCLEOTIDE SEQUENCE [LARGE SCALE GENOMIC DNA]</scope>
    <source>
        <strain evidence="3 4">DSM 12244</strain>
    </source>
</reference>
<dbReference type="EMBL" id="QBKU01000006">
    <property type="protein sequence ID" value="PTX73704.1"/>
    <property type="molecule type" value="Genomic_DNA"/>
</dbReference>
<feature type="compositionally biased region" description="Basic residues" evidence="1">
    <location>
        <begin position="191"/>
        <end position="207"/>
    </location>
</feature>
<dbReference type="AlphaFoldDB" id="A0A2T6CDY3"/>
<evidence type="ECO:0000256" key="1">
    <source>
        <dbReference type="SAM" id="MobiDB-lite"/>
    </source>
</evidence>
<feature type="region of interest" description="Disordered" evidence="1">
    <location>
        <begin position="187"/>
        <end position="237"/>
    </location>
</feature>
<evidence type="ECO:0000313" key="4">
    <source>
        <dbReference type="Proteomes" id="UP000244092"/>
    </source>
</evidence>
<dbReference type="RefSeq" id="WP_146173132.1">
    <property type="nucleotide sequence ID" value="NZ_QBKU01000006.1"/>
</dbReference>
<comment type="caution">
    <text evidence="3">The sequence shown here is derived from an EMBL/GenBank/DDBJ whole genome shotgun (WGS) entry which is preliminary data.</text>
</comment>
<dbReference type="Proteomes" id="UP000244092">
    <property type="component" value="Unassembled WGS sequence"/>
</dbReference>
<feature type="signal peptide" evidence="2">
    <location>
        <begin position="1"/>
        <end position="26"/>
    </location>
</feature>
<accession>A0A2T6CDY3</accession>
<feature type="chain" id="PRO_5015712611" evidence="2">
    <location>
        <begin position="27"/>
        <end position="237"/>
    </location>
</feature>
<keyword evidence="2" id="KW-0732">Signal</keyword>
<proteinExistence type="predicted"/>
<evidence type="ECO:0000313" key="3">
    <source>
        <dbReference type="EMBL" id="PTX73704.1"/>
    </source>
</evidence>